<gene>
    <name evidence="1" type="ORF">F888_02940</name>
</gene>
<protein>
    <submittedName>
        <fullName evidence="1">Uncharacterized protein</fullName>
    </submittedName>
</protein>
<comment type="caution">
    <text evidence="1">The sequence shown here is derived from an EMBL/GenBank/DDBJ whole genome shotgun (WGS) entry which is preliminary data.</text>
</comment>
<dbReference type="STRING" id="1217698.F888_02940"/>
<evidence type="ECO:0000313" key="2">
    <source>
        <dbReference type="Proteomes" id="UP000013200"/>
    </source>
</evidence>
<evidence type="ECO:0000313" key="1">
    <source>
        <dbReference type="EMBL" id="ENX37599.1"/>
    </source>
</evidence>
<sequence length="163" mass="18949">MARTRDLQKIISLYRHRTGKNEISMREVAEFAAKELKMELPTPQDPLDLLAKKFAIAAREETKKDKTTNRPYRVNHAVSMGSQQTLWVDIDQASRSQMHKSLITRRNQIIGDTLQLDLDAEHWNNINPTEAPIQIPLDFTEDVEERKNIESPFDTPIENDRRI</sequence>
<dbReference type="HOGENOM" id="CLU_136123_0_0_6"/>
<reference evidence="1 2" key="1">
    <citation type="submission" date="2013-02" db="EMBL/GenBank/DDBJ databases">
        <title>The Genome Sequence of Acinetobacter sp. NIPH 3623.</title>
        <authorList>
            <consortium name="The Broad Institute Genome Sequencing Platform"/>
            <consortium name="The Broad Institute Genome Sequencing Center for Infectious Disease"/>
            <person name="Cerqueira G."/>
            <person name="Feldgarden M."/>
            <person name="Courvalin P."/>
            <person name="Perichon B."/>
            <person name="Grillot-Courvalin C."/>
            <person name="Clermont D."/>
            <person name="Rocha E."/>
            <person name="Yoon E.-J."/>
            <person name="Nemec A."/>
            <person name="Walker B."/>
            <person name="Young S.K."/>
            <person name="Zeng Q."/>
            <person name="Gargeya S."/>
            <person name="Fitzgerald M."/>
            <person name="Haas B."/>
            <person name="Abouelleil A."/>
            <person name="Alvarado L."/>
            <person name="Arachchi H.M."/>
            <person name="Berlin A.M."/>
            <person name="Chapman S.B."/>
            <person name="Dewar J."/>
            <person name="Goldberg J."/>
            <person name="Griggs A."/>
            <person name="Gujja S."/>
            <person name="Hansen M."/>
            <person name="Howarth C."/>
            <person name="Imamovic A."/>
            <person name="Larimer J."/>
            <person name="McCowan C."/>
            <person name="Murphy C."/>
            <person name="Neiman D."/>
            <person name="Pearson M."/>
            <person name="Priest M."/>
            <person name="Roberts A."/>
            <person name="Saif S."/>
            <person name="Shea T."/>
            <person name="Sisk P."/>
            <person name="Sykes S."/>
            <person name="Wortman J."/>
            <person name="Nusbaum C."/>
            <person name="Birren B."/>
        </authorList>
    </citation>
    <scope>NUCLEOTIDE SEQUENCE [LARGE SCALE GENOMIC DNA]</scope>
    <source>
        <strain evidence="1 2">NIPH 3623</strain>
    </source>
</reference>
<keyword evidence="2" id="KW-1185">Reference proteome</keyword>
<proteinExistence type="predicted"/>
<dbReference type="Proteomes" id="UP000013200">
    <property type="component" value="Unassembled WGS sequence"/>
</dbReference>
<organism evidence="1 2">
    <name type="scientific">Acinetobacter courvalinii</name>
    <dbReference type="NCBI Taxonomy" id="280147"/>
    <lineage>
        <taxon>Bacteria</taxon>
        <taxon>Pseudomonadati</taxon>
        <taxon>Pseudomonadota</taxon>
        <taxon>Gammaproteobacteria</taxon>
        <taxon>Moraxellales</taxon>
        <taxon>Moraxellaceae</taxon>
        <taxon>Acinetobacter</taxon>
    </lineage>
</organism>
<name>N9PVV6_9GAMM</name>
<dbReference type="AlphaFoldDB" id="N9PVV6"/>
<dbReference type="PATRIC" id="fig|1217698.3.peg.2876"/>
<accession>N9PVV6</accession>
<dbReference type="EMBL" id="APSA01000007">
    <property type="protein sequence ID" value="ENX37599.1"/>
    <property type="molecule type" value="Genomic_DNA"/>
</dbReference>